<dbReference type="EMBL" id="JARKIB010000021">
    <property type="protein sequence ID" value="KAJ7767813.1"/>
    <property type="molecule type" value="Genomic_DNA"/>
</dbReference>
<evidence type="ECO:0000256" key="1">
    <source>
        <dbReference type="SAM" id="MobiDB-lite"/>
    </source>
</evidence>
<keyword evidence="3" id="KW-1185">Reference proteome</keyword>
<comment type="caution">
    <text evidence="2">The sequence shown here is derived from an EMBL/GenBank/DDBJ whole genome shotgun (WGS) entry which is preliminary data.</text>
</comment>
<organism evidence="2 3">
    <name type="scientific">Mycena metata</name>
    <dbReference type="NCBI Taxonomy" id="1033252"/>
    <lineage>
        <taxon>Eukaryota</taxon>
        <taxon>Fungi</taxon>
        <taxon>Dikarya</taxon>
        <taxon>Basidiomycota</taxon>
        <taxon>Agaricomycotina</taxon>
        <taxon>Agaricomycetes</taxon>
        <taxon>Agaricomycetidae</taxon>
        <taxon>Agaricales</taxon>
        <taxon>Marasmiineae</taxon>
        <taxon>Mycenaceae</taxon>
        <taxon>Mycena</taxon>
    </lineage>
</organism>
<gene>
    <name evidence="2" type="ORF">B0H16DRAFT_338028</name>
</gene>
<reference evidence="2" key="1">
    <citation type="submission" date="2023-03" db="EMBL/GenBank/DDBJ databases">
        <title>Massive genome expansion in bonnet fungi (Mycena s.s.) driven by repeated elements and novel gene families across ecological guilds.</title>
        <authorList>
            <consortium name="Lawrence Berkeley National Laboratory"/>
            <person name="Harder C.B."/>
            <person name="Miyauchi S."/>
            <person name="Viragh M."/>
            <person name="Kuo A."/>
            <person name="Thoen E."/>
            <person name="Andreopoulos B."/>
            <person name="Lu D."/>
            <person name="Skrede I."/>
            <person name="Drula E."/>
            <person name="Henrissat B."/>
            <person name="Morin E."/>
            <person name="Kohler A."/>
            <person name="Barry K."/>
            <person name="LaButti K."/>
            <person name="Morin E."/>
            <person name="Salamov A."/>
            <person name="Lipzen A."/>
            <person name="Mereny Z."/>
            <person name="Hegedus B."/>
            <person name="Baldrian P."/>
            <person name="Stursova M."/>
            <person name="Weitz H."/>
            <person name="Taylor A."/>
            <person name="Grigoriev I.V."/>
            <person name="Nagy L.G."/>
            <person name="Martin F."/>
            <person name="Kauserud H."/>
        </authorList>
    </citation>
    <scope>NUCLEOTIDE SEQUENCE</scope>
    <source>
        <strain evidence="2">CBHHK182m</strain>
    </source>
</reference>
<name>A0AAD7JPH0_9AGAR</name>
<evidence type="ECO:0000313" key="3">
    <source>
        <dbReference type="Proteomes" id="UP001215598"/>
    </source>
</evidence>
<proteinExistence type="predicted"/>
<accession>A0AAD7JPH0</accession>
<sequence length="251" mass="27773">MSLSVPYPPGRAHHTRHSRLGLKGREEGGGDGGCEYPHRHPGFDDHLHVAESTGPPAYTGAVRVVAAAHPRSVFSRHTDCGSHNRRRPRHARSLLPTSTYARPRCLATTRFPDPRRVSPSVPYLPASPSYTSLETALEGPGRRRWGRRSAGVRWRIRDWTCPPDLPRRHPVFYPSMAAFHLLEPRSLVARDGDVLGGANRRRVGSGFAACDGRTRSPSAPEALVHKQRAHVFLSAPYPSRSDIQGPVSEFQ</sequence>
<dbReference type="AlphaFoldDB" id="A0AAD7JPH0"/>
<feature type="region of interest" description="Disordered" evidence="1">
    <location>
        <begin position="1"/>
        <end position="31"/>
    </location>
</feature>
<dbReference type="Proteomes" id="UP001215598">
    <property type="component" value="Unassembled WGS sequence"/>
</dbReference>
<protein>
    <submittedName>
        <fullName evidence="2">Uncharacterized protein</fullName>
    </submittedName>
</protein>
<feature type="compositionally biased region" description="Basic residues" evidence="1">
    <location>
        <begin position="11"/>
        <end position="22"/>
    </location>
</feature>
<evidence type="ECO:0000313" key="2">
    <source>
        <dbReference type="EMBL" id="KAJ7767813.1"/>
    </source>
</evidence>